<evidence type="ECO:0008006" key="4">
    <source>
        <dbReference type="Google" id="ProtNLM"/>
    </source>
</evidence>
<dbReference type="NCBIfam" id="NF047328">
    <property type="entry name" value="OMP_TP0733"/>
    <property type="match status" value="1"/>
</dbReference>
<dbReference type="OrthoDB" id="369649at2"/>
<sequence>MVDGKKMRKIIALFCAFAVSCASLFAQSDDESEPQGDEYFEEQFSEMNVPGDQFIKFGLMATFPCNFGGTFPTFRTGQLSLGGAGEIGYHRFVTNNIAWGIDISFGYNPTIGENMYTYVPVLFDVMFQPTFKKFEFPIALGVGGAMESYLSKTYFPAFVAKGEAGVFYRVAPQWSFGLNGQCMYMPQWYSDSKYNDYGIFASFEIVARYHF</sequence>
<keyword evidence="1" id="KW-0732">Signal</keyword>
<gene>
    <name evidence="2" type="ORF">TresaDRAFT_2367</name>
</gene>
<proteinExistence type="predicted"/>
<dbReference type="Proteomes" id="UP000003571">
    <property type="component" value="Unassembled WGS sequence"/>
</dbReference>
<dbReference type="STRING" id="907348.TresaDRAFT_2367"/>
<evidence type="ECO:0000313" key="3">
    <source>
        <dbReference type="Proteomes" id="UP000003571"/>
    </source>
</evidence>
<keyword evidence="3" id="KW-1185">Reference proteome</keyword>
<dbReference type="PROSITE" id="PS51257">
    <property type="entry name" value="PROKAR_LIPOPROTEIN"/>
    <property type="match status" value="1"/>
</dbReference>
<accession>H7EIR1</accession>
<dbReference type="PATRIC" id="fig|907348.3.peg.719"/>
<protein>
    <recommendedName>
        <fullName evidence="4">Outer membrane protein beta-barrel domain-containing protein</fullName>
    </recommendedName>
</protein>
<dbReference type="eggNOG" id="ENOG5034C2R">
    <property type="taxonomic scope" value="Bacteria"/>
</dbReference>
<name>H7EIR1_9SPIR</name>
<feature type="chain" id="PRO_5003609170" description="Outer membrane protein beta-barrel domain-containing protein" evidence="1">
    <location>
        <begin position="29"/>
        <end position="211"/>
    </location>
</feature>
<dbReference type="AlphaFoldDB" id="H7EIR1"/>
<comment type="caution">
    <text evidence="2">The sequence shown here is derived from an EMBL/GenBank/DDBJ whole genome shotgun (WGS) entry which is preliminary data.</text>
</comment>
<dbReference type="RefSeq" id="WP_002702954.1">
    <property type="nucleotide sequence ID" value="NZ_AGRW01000038.1"/>
</dbReference>
<feature type="signal peptide" evidence="1">
    <location>
        <begin position="1"/>
        <end position="28"/>
    </location>
</feature>
<evidence type="ECO:0000313" key="2">
    <source>
        <dbReference type="EMBL" id="EIC02489.1"/>
    </source>
</evidence>
<evidence type="ECO:0000256" key="1">
    <source>
        <dbReference type="SAM" id="SignalP"/>
    </source>
</evidence>
<dbReference type="EMBL" id="AGRW01000038">
    <property type="protein sequence ID" value="EIC02489.1"/>
    <property type="molecule type" value="Genomic_DNA"/>
</dbReference>
<organism evidence="2 3">
    <name type="scientific">Treponema saccharophilum DSM 2985</name>
    <dbReference type="NCBI Taxonomy" id="907348"/>
    <lineage>
        <taxon>Bacteria</taxon>
        <taxon>Pseudomonadati</taxon>
        <taxon>Spirochaetota</taxon>
        <taxon>Spirochaetia</taxon>
        <taxon>Spirochaetales</taxon>
        <taxon>Treponemataceae</taxon>
        <taxon>Treponema</taxon>
    </lineage>
</organism>
<reference evidence="2 3" key="1">
    <citation type="submission" date="2011-09" db="EMBL/GenBank/DDBJ databases">
        <title>The draft genome of Treponema saccharophilum DSM 2985.</title>
        <authorList>
            <consortium name="US DOE Joint Genome Institute (JGI-PGF)"/>
            <person name="Lucas S."/>
            <person name="Copeland A."/>
            <person name="Lapidus A."/>
            <person name="Glavina del Rio T."/>
            <person name="Dalin E."/>
            <person name="Tice H."/>
            <person name="Bruce D."/>
            <person name="Goodwin L."/>
            <person name="Pitluck S."/>
            <person name="Peters L."/>
            <person name="Kyrpides N."/>
            <person name="Mavromatis K."/>
            <person name="Ivanova N."/>
            <person name="Markowitz V."/>
            <person name="Cheng J.-F."/>
            <person name="Hugenholtz P."/>
            <person name="Woyke T."/>
            <person name="Wu D."/>
            <person name="Gronow S."/>
            <person name="Wellnitz S."/>
            <person name="Brambilla E."/>
            <person name="Klenk H.-P."/>
            <person name="Eisen J.A."/>
        </authorList>
    </citation>
    <scope>NUCLEOTIDE SEQUENCE [LARGE SCALE GENOMIC DNA]</scope>
    <source>
        <strain evidence="2 3">DSM 2985</strain>
    </source>
</reference>